<reference evidence="1" key="1">
    <citation type="submission" date="2023-05" db="EMBL/GenBank/DDBJ databases">
        <title>Streptantibioticus silvisoli sp. nov., acidotolerant actinomycetes 1 from pine litter.</title>
        <authorList>
            <person name="Swiecimska M."/>
            <person name="Golinska P."/>
            <person name="Sangal V."/>
            <person name="Wachnowicz B."/>
            <person name="Goodfellow M."/>
        </authorList>
    </citation>
    <scope>NUCLEOTIDE SEQUENCE</scope>
    <source>
        <strain evidence="1">SL13</strain>
    </source>
</reference>
<comment type="caution">
    <text evidence="1">The sequence shown here is derived from an EMBL/GenBank/DDBJ whole genome shotgun (WGS) entry which is preliminary data.</text>
</comment>
<organism evidence="1">
    <name type="scientific">Streptantibioticus silvisoli</name>
    <dbReference type="NCBI Taxonomy" id="2705255"/>
    <lineage>
        <taxon>Bacteria</taxon>
        <taxon>Bacillati</taxon>
        <taxon>Actinomycetota</taxon>
        <taxon>Actinomycetes</taxon>
        <taxon>Kitasatosporales</taxon>
        <taxon>Streptomycetaceae</taxon>
        <taxon>Streptantibioticus</taxon>
    </lineage>
</organism>
<proteinExistence type="predicted"/>
<dbReference type="InterPro" id="IPR036291">
    <property type="entry name" value="NAD(P)-bd_dom_sf"/>
</dbReference>
<dbReference type="Gene3D" id="3.40.50.720">
    <property type="entry name" value="NAD(P)-binding Rossmann-like Domain"/>
    <property type="match status" value="1"/>
</dbReference>
<name>A0AA90KH27_9ACTN</name>
<dbReference type="SUPFAM" id="SSF51735">
    <property type="entry name" value="NAD(P)-binding Rossmann-fold domains"/>
    <property type="match status" value="1"/>
</dbReference>
<dbReference type="EMBL" id="JABXJJ020000021">
    <property type="protein sequence ID" value="MDI5971235.1"/>
    <property type="molecule type" value="Genomic_DNA"/>
</dbReference>
<gene>
    <name evidence="1" type="ORF">POF50_018115</name>
</gene>
<evidence type="ECO:0000313" key="1">
    <source>
        <dbReference type="EMBL" id="MDI5971235.1"/>
    </source>
</evidence>
<sequence>MRIAVAGGTGCVGRLVTDAVRAAGHEPAVLARSRGVDLVTGAGLDAALAGAERVIDVSNVSGGVAIGAARSTAFFEAATANLLRAGRQAGVAHHVVLSIVGSDRVGLGYYRGKRRQEALVAEGGVPFSVLRTTQFHEFAAQTLRRGPLVLVPRMLSRPVAAAEVADALVRLAVGTPAGLAPEFAGPEERQMVAMVRQLLRARGSRRPVLPVRLPGAVGEGLAGGALLPAGPGPRGRQNFDEWLAEHGTGRTGA</sequence>
<dbReference type="AlphaFoldDB" id="A0AA90KH27"/>
<accession>A0AA90KH27</accession>
<protein>
    <submittedName>
        <fullName evidence="1">3-beta hydroxysteroid dehydrogenase</fullName>
    </submittedName>
</protein>
<dbReference type="RefSeq" id="WP_271316034.1">
    <property type="nucleotide sequence ID" value="NZ_JABXJJ020000021.1"/>
</dbReference>